<proteinExistence type="predicted"/>
<dbReference type="InterPro" id="IPR016171">
    <property type="entry name" value="Vanillyl_alc_oxidase_C-sub2"/>
</dbReference>
<dbReference type="RefSeq" id="WP_215788593.1">
    <property type="nucleotide sequence ID" value="NZ_JAHKKG010000005.1"/>
</dbReference>
<protein>
    <submittedName>
        <fullName evidence="6">FAD-binding protein</fullName>
    </submittedName>
</protein>
<comment type="cofactor">
    <cofactor evidence="1">
        <name>FAD</name>
        <dbReference type="ChEBI" id="CHEBI:57692"/>
    </cofactor>
</comment>
<dbReference type="InterPro" id="IPR006094">
    <property type="entry name" value="Oxid_FAD_bind_N"/>
</dbReference>
<feature type="domain" description="FAD-binding PCMH-type" evidence="5">
    <location>
        <begin position="30"/>
        <end position="209"/>
    </location>
</feature>
<evidence type="ECO:0000256" key="4">
    <source>
        <dbReference type="ARBA" id="ARBA00023002"/>
    </source>
</evidence>
<dbReference type="PANTHER" id="PTHR42934">
    <property type="entry name" value="GLYCOLATE OXIDASE SUBUNIT GLCD"/>
    <property type="match status" value="1"/>
</dbReference>
<dbReference type="InterPro" id="IPR004113">
    <property type="entry name" value="FAD-bd_oxidored_4_C"/>
</dbReference>
<evidence type="ECO:0000256" key="3">
    <source>
        <dbReference type="ARBA" id="ARBA00022827"/>
    </source>
</evidence>
<gene>
    <name evidence="6" type="ORF">KOI35_17900</name>
</gene>
<dbReference type="SUPFAM" id="SSF56176">
    <property type="entry name" value="FAD-binding/transporter-associated domain-like"/>
    <property type="match status" value="1"/>
</dbReference>
<dbReference type="InterPro" id="IPR036318">
    <property type="entry name" value="FAD-bd_PCMH-like_sf"/>
</dbReference>
<dbReference type="Pfam" id="PF02913">
    <property type="entry name" value="FAD-oxidase_C"/>
    <property type="match status" value="1"/>
</dbReference>
<dbReference type="Gene3D" id="3.30.465.10">
    <property type="match status" value="1"/>
</dbReference>
<organism evidence="6 7">
    <name type="scientific">Paractinoplanes bogorensis</name>
    <dbReference type="NCBI Taxonomy" id="1610840"/>
    <lineage>
        <taxon>Bacteria</taxon>
        <taxon>Bacillati</taxon>
        <taxon>Actinomycetota</taxon>
        <taxon>Actinomycetes</taxon>
        <taxon>Micromonosporales</taxon>
        <taxon>Micromonosporaceae</taxon>
        <taxon>Paractinoplanes</taxon>
    </lineage>
</organism>
<name>A0ABS5YPK3_9ACTN</name>
<dbReference type="Proteomes" id="UP001519654">
    <property type="component" value="Unassembled WGS sequence"/>
</dbReference>
<dbReference type="Pfam" id="PF01565">
    <property type="entry name" value="FAD_binding_4"/>
    <property type="match status" value="1"/>
</dbReference>
<dbReference type="InterPro" id="IPR016166">
    <property type="entry name" value="FAD-bd_PCMH"/>
</dbReference>
<dbReference type="PANTHER" id="PTHR42934:SF2">
    <property type="entry name" value="GLYCOLATE OXIDASE SUBUNIT GLCD"/>
    <property type="match status" value="1"/>
</dbReference>
<keyword evidence="3" id="KW-0274">FAD</keyword>
<accession>A0ABS5YPK3</accession>
<dbReference type="Gene3D" id="3.30.70.2740">
    <property type="match status" value="1"/>
</dbReference>
<evidence type="ECO:0000313" key="6">
    <source>
        <dbReference type="EMBL" id="MBU2665383.1"/>
    </source>
</evidence>
<dbReference type="InterPro" id="IPR016164">
    <property type="entry name" value="FAD-linked_Oxase-like_C"/>
</dbReference>
<sequence>MSWWVGSGVAFSVDPNILRAKSADRSGWAPPGLPSAVLFPAGAEEVARTLRLANAARTAVVPRGAGTALTGATTAGAGTVVLDLSRMNRIVALDADDGTAVVEPGVITADLDRAATAVGLSYAPDPASFEISTIGGNIATNAGGLRCAKYGVTRDAVLGLEVVLADGSRLRTGRSTLKGVSGYDLTGLIVGSEGTLGVVVEATLRLRPLPRAAVTLAATFDDVARAAAAAVALTSARIQPAMAELLDAATLRAIGGFDDAGALLIVQTDAPGDELVAEKVLAETARTVEVSDDPAALLAARRRALPAIERLGRPLIEDIAVPRSRLAEAVTAIAAIAARHDVPICTLAHAGDGNLHPIIVADPAATTIPDAVTRAADDIFALALSLGGTLTGEHGIGTLKRAWLAREAGPVSHDLQRRIKALFDPGHILNPGKAI</sequence>
<dbReference type="Gene3D" id="1.10.45.10">
    <property type="entry name" value="Vanillyl-alcohol Oxidase, Chain A, domain 4"/>
    <property type="match status" value="1"/>
</dbReference>
<dbReference type="SUPFAM" id="SSF55103">
    <property type="entry name" value="FAD-linked oxidases, C-terminal domain"/>
    <property type="match status" value="1"/>
</dbReference>
<evidence type="ECO:0000313" key="7">
    <source>
        <dbReference type="Proteomes" id="UP001519654"/>
    </source>
</evidence>
<evidence type="ECO:0000256" key="2">
    <source>
        <dbReference type="ARBA" id="ARBA00022630"/>
    </source>
</evidence>
<dbReference type="InterPro" id="IPR051914">
    <property type="entry name" value="FAD-linked_OxidoTrans_Type4"/>
</dbReference>
<dbReference type="PROSITE" id="PS51387">
    <property type="entry name" value="FAD_PCMH"/>
    <property type="match status" value="1"/>
</dbReference>
<keyword evidence="4" id="KW-0560">Oxidoreductase</keyword>
<keyword evidence="2" id="KW-0285">Flavoprotein</keyword>
<evidence type="ECO:0000256" key="1">
    <source>
        <dbReference type="ARBA" id="ARBA00001974"/>
    </source>
</evidence>
<dbReference type="InterPro" id="IPR016169">
    <property type="entry name" value="FAD-bd_PCMH_sub2"/>
</dbReference>
<dbReference type="EMBL" id="JAHKKG010000005">
    <property type="protein sequence ID" value="MBU2665383.1"/>
    <property type="molecule type" value="Genomic_DNA"/>
</dbReference>
<keyword evidence="7" id="KW-1185">Reference proteome</keyword>
<reference evidence="6 7" key="1">
    <citation type="submission" date="2021-06" db="EMBL/GenBank/DDBJ databases">
        <title>Actinoplanes lichenicola sp. nov., and Actinoplanes ovalisporus sp. nov., isolated from lichen in Thailand.</title>
        <authorList>
            <person name="Saeng-In P."/>
            <person name="Kanchanasin P."/>
            <person name="Yuki M."/>
            <person name="Kudo T."/>
            <person name="Ohkuma M."/>
            <person name="Phongsopitanun W."/>
            <person name="Tanasupawat S."/>
        </authorList>
    </citation>
    <scope>NUCLEOTIDE SEQUENCE [LARGE SCALE GENOMIC DNA]</scope>
    <source>
        <strain evidence="6 7">NBRC 110975</strain>
    </source>
</reference>
<comment type="caution">
    <text evidence="6">The sequence shown here is derived from an EMBL/GenBank/DDBJ whole genome shotgun (WGS) entry which is preliminary data.</text>
</comment>
<evidence type="ECO:0000259" key="5">
    <source>
        <dbReference type="PROSITE" id="PS51387"/>
    </source>
</evidence>